<dbReference type="PANTHER" id="PTHR32060">
    <property type="entry name" value="TAIL-SPECIFIC PROTEASE"/>
    <property type="match status" value="1"/>
</dbReference>
<dbReference type="SUPFAM" id="SSF52096">
    <property type="entry name" value="ClpP/crotonase"/>
    <property type="match status" value="1"/>
</dbReference>
<accession>A0A1M6DCK4</accession>
<proteinExistence type="predicted"/>
<dbReference type="SMART" id="SM00245">
    <property type="entry name" value="TSPc"/>
    <property type="match status" value="1"/>
</dbReference>
<evidence type="ECO:0000313" key="2">
    <source>
        <dbReference type="EMBL" id="SHI71007.1"/>
    </source>
</evidence>
<feature type="domain" description="Tail specific protease" evidence="1">
    <location>
        <begin position="193"/>
        <end position="451"/>
    </location>
</feature>
<dbReference type="GO" id="GO:0004175">
    <property type="term" value="F:endopeptidase activity"/>
    <property type="evidence" value="ECO:0007669"/>
    <property type="project" value="TreeGrafter"/>
</dbReference>
<evidence type="ECO:0000259" key="1">
    <source>
        <dbReference type="SMART" id="SM00245"/>
    </source>
</evidence>
<reference evidence="3" key="1">
    <citation type="submission" date="2016-11" db="EMBL/GenBank/DDBJ databases">
        <authorList>
            <person name="Varghese N."/>
            <person name="Submissions S."/>
        </authorList>
    </citation>
    <scope>NUCLEOTIDE SEQUENCE [LARGE SCALE GENOMIC DNA]</scope>
    <source>
        <strain evidence="3">DSM 22623</strain>
    </source>
</reference>
<gene>
    <name evidence="2" type="ORF">SAMN04488508_102548</name>
</gene>
<dbReference type="Pfam" id="PF03572">
    <property type="entry name" value="Peptidase_S41"/>
    <property type="match status" value="1"/>
</dbReference>
<organism evidence="2 3">
    <name type="scientific">Aquimarina spongiae</name>
    <dbReference type="NCBI Taxonomy" id="570521"/>
    <lineage>
        <taxon>Bacteria</taxon>
        <taxon>Pseudomonadati</taxon>
        <taxon>Bacteroidota</taxon>
        <taxon>Flavobacteriia</taxon>
        <taxon>Flavobacteriales</taxon>
        <taxon>Flavobacteriaceae</taxon>
        <taxon>Aquimarina</taxon>
    </lineage>
</organism>
<name>A0A1M6DCK4_9FLAO</name>
<sequence length="490" mass="56207">MLCITLGRTQSSSIVYQPEQMQGDLNIYKTILTKAHPGTFTHQTTEEFNAMINDMMLQTSKPMSAKAFYKILLKLIAKIHDGHTQAYTFGKLGSIINNQQRLPFQVYIKDERIYILKNLSQQKITEGSEILSIDNNLSNKIVFEILTYYSSDGESHNGMMHWLGGPYKSFNRIYPEIFNEKTTYDLVYRDYKTREITKTTIKSISKEVYSTRASKKYKSETSPQKAFMYRINTEENYAYMKISRFFKDSYEEEEDTYPIFYKQCFKEIHDKNIKNLIIDLRNNGGGKASNAAYLLQYFVDKPFTPAQEITTLGNDEYFSHLLGDTLDLDTSFGLKPKKDGTYRVTNHGLLRDLMTYSPIEDYSFNGKLIVLINGGTSSAAGIAAGLLQEYTDADLVGTETYGYAGISNGVRQISVKGKYTETAIYLPLLHAKYDVHEHIQKRSVVPDYHISHSIKDKIEKNDAIFEFALINLLKVTQKIPRQDTTIKTEH</sequence>
<keyword evidence="3" id="KW-1185">Reference proteome</keyword>
<dbReference type="InterPro" id="IPR005151">
    <property type="entry name" value="Tail-specific_protease"/>
</dbReference>
<dbReference type="Gene3D" id="3.90.226.10">
    <property type="entry name" value="2-enoyl-CoA Hydratase, Chain A, domain 1"/>
    <property type="match status" value="1"/>
</dbReference>
<dbReference type="InterPro" id="IPR029045">
    <property type="entry name" value="ClpP/crotonase-like_dom_sf"/>
</dbReference>
<dbReference type="STRING" id="570521.SAMN04488508_102548"/>
<dbReference type="GO" id="GO:0008236">
    <property type="term" value="F:serine-type peptidase activity"/>
    <property type="evidence" value="ECO:0007669"/>
    <property type="project" value="InterPro"/>
</dbReference>
<dbReference type="EMBL" id="FQYP01000002">
    <property type="protein sequence ID" value="SHI71007.1"/>
    <property type="molecule type" value="Genomic_DNA"/>
</dbReference>
<dbReference type="AlphaFoldDB" id="A0A1M6DCK4"/>
<protein>
    <submittedName>
        <fullName evidence="2">Peptidase family S41</fullName>
    </submittedName>
</protein>
<dbReference type="PANTHER" id="PTHR32060:SF22">
    <property type="entry name" value="CARBOXYL-TERMINAL-PROCESSING PEPTIDASE 3, CHLOROPLASTIC"/>
    <property type="match status" value="1"/>
</dbReference>
<dbReference type="GO" id="GO:0006508">
    <property type="term" value="P:proteolysis"/>
    <property type="evidence" value="ECO:0007669"/>
    <property type="project" value="InterPro"/>
</dbReference>
<dbReference type="CDD" id="cd06567">
    <property type="entry name" value="Peptidase_S41"/>
    <property type="match status" value="1"/>
</dbReference>
<evidence type="ECO:0000313" key="3">
    <source>
        <dbReference type="Proteomes" id="UP000184432"/>
    </source>
</evidence>
<dbReference type="Proteomes" id="UP000184432">
    <property type="component" value="Unassembled WGS sequence"/>
</dbReference>